<organism evidence="1 3">
    <name type="scientific">Rhizophagus clarus</name>
    <dbReference type="NCBI Taxonomy" id="94130"/>
    <lineage>
        <taxon>Eukaryota</taxon>
        <taxon>Fungi</taxon>
        <taxon>Fungi incertae sedis</taxon>
        <taxon>Mucoromycota</taxon>
        <taxon>Glomeromycotina</taxon>
        <taxon>Glomeromycetes</taxon>
        <taxon>Glomerales</taxon>
        <taxon>Glomeraceae</taxon>
        <taxon>Rhizophagus</taxon>
    </lineage>
</organism>
<name>A0A2Z6S3X9_9GLOM</name>
<dbReference type="Proteomes" id="UP000615446">
    <property type="component" value="Unassembled WGS sequence"/>
</dbReference>
<evidence type="ECO:0000313" key="1">
    <source>
        <dbReference type="EMBL" id="GBC09161.1"/>
    </source>
</evidence>
<sequence>MTSYLPDDCIYYIIKYLQGYRSILFNCALVNRFWCRAAIPLLYADPFFKANLFFKSSKNIILTLIPCFSKTEILQLKNQLRFIGINNIDIKDEYEPLFEYPKYLKYYNSYNVDFTIFEWLKGFLCQRNKIHENYFCSIFHQSILNRCINIEQFIIDFNPLIKYNPNFNFPISNLIKLNSLTLDNLEDLDKEIAKEFLNDIAIHCLNLKEFKIFSKENVNISHPKTQEELCIIIQKQNNLEKFEIGQFLLNENIFLSLEFQKHSLISIIFSFTDFSNISFKNFMNLYNLNYLRFYGCIDTKPLDQYEILRFASFKLNELILNYNFWNENIEPTMIKYFGTSLHNLTINGKSITTPIIENISIYCLNLITLEMEISTNIDIIAIPHFKNLKVRKLCIKVFSFFRSDISETFMRLANNLTINVKEISFWIMYYETSLFKVFLEHCHNHLEKISLRIHCAQFLIESEFLKIIKIISNYIEKGNNNLKILNISRNIFVNDEELRLLDEIKAKGTSPYLTDDCIYCILRYLQEYRSTLFNYILVNRLWCRAAILLLYSNPFNIHHITNYSIILTLILCLNKDGLLQLKNQAKFIDINDEYKPLFKYPKYLKIYDYSKISYVIFKWLKNLLNPVAEIFRNFRLIFHQF</sequence>
<dbReference type="SUPFAM" id="SSF52047">
    <property type="entry name" value="RNI-like"/>
    <property type="match status" value="1"/>
</dbReference>
<dbReference type="OrthoDB" id="2359907at2759"/>
<dbReference type="EMBL" id="BEXD01004276">
    <property type="protein sequence ID" value="GBC09161.1"/>
    <property type="molecule type" value="Genomic_DNA"/>
</dbReference>
<evidence type="ECO:0000313" key="2">
    <source>
        <dbReference type="EMBL" id="GES75696.1"/>
    </source>
</evidence>
<dbReference type="SUPFAM" id="SSF81383">
    <property type="entry name" value="F-box domain"/>
    <property type="match status" value="1"/>
</dbReference>
<dbReference type="Proteomes" id="UP000247702">
    <property type="component" value="Unassembled WGS sequence"/>
</dbReference>
<accession>A0A2Z6S3X9</accession>
<protein>
    <submittedName>
        <fullName evidence="1">Uncharacterized protein</fullName>
    </submittedName>
</protein>
<comment type="caution">
    <text evidence="1">The sequence shown here is derived from an EMBL/GenBank/DDBJ whole genome shotgun (WGS) entry which is preliminary data.</text>
</comment>
<dbReference type="AlphaFoldDB" id="A0A2Z6S3X9"/>
<reference evidence="2" key="2">
    <citation type="submission" date="2019-10" db="EMBL/GenBank/DDBJ databases">
        <title>Conservation and host-specific expression of non-tandemly repeated heterogenous ribosome RNA gene in arbuscular mycorrhizal fungi.</title>
        <authorList>
            <person name="Maeda T."/>
            <person name="Kobayashi Y."/>
            <person name="Nakagawa T."/>
            <person name="Ezawa T."/>
            <person name="Yamaguchi K."/>
            <person name="Bino T."/>
            <person name="Nishimoto Y."/>
            <person name="Shigenobu S."/>
            <person name="Kawaguchi M."/>
        </authorList>
    </citation>
    <scope>NUCLEOTIDE SEQUENCE</scope>
    <source>
        <strain evidence="2">HR1</strain>
    </source>
</reference>
<proteinExistence type="predicted"/>
<gene>
    <name evidence="2" type="ORF">RCL2_000311600</name>
    <name evidence="1" type="ORF">RclHR1_08650004</name>
</gene>
<dbReference type="STRING" id="94130.A0A2Z6S3X9"/>
<evidence type="ECO:0000313" key="3">
    <source>
        <dbReference type="Proteomes" id="UP000247702"/>
    </source>
</evidence>
<dbReference type="InterPro" id="IPR036047">
    <property type="entry name" value="F-box-like_dom_sf"/>
</dbReference>
<dbReference type="EMBL" id="BLAL01000017">
    <property type="protein sequence ID" value="GES75696.1"/>
    <property type="molecule type" value="Genomic_DNA"/>
</dbReference>
<reference evidence="1 3" key="1">
    <citation type="submission" date="2017-11" db="EMBL/GenBank/DDBJ databases">
        <title>The genome of Rhizophagus clarus HR1 reveals common genetic basis of auxotrophy among arbuscular mycorrhizal fungi.</title>
        <authorList>
            <person name="Kobayashi Y."/>
        </authorList>
    </citation>
    <scope>NUCLEOTIDE SEQUENCE [LARGE SCALE GENOMIC DNA]</scope>
    <source>
        <strain evidence="1 3">HR1</strain>
    </source>
</reference>
<dbReference type="Gene3D" id="3.80.10.10">
    <property type="entry name" value="Ribonuclease Inhibitor"/>
    <property type="match status" value="1"/>
</dbReference>
<keyword evidence="3" id="KW-1185">Reference proteome</keyword>
<dbReference type="InterPro" id="IPR032675">
    <property type="entry name" value="LRR_dom_sf"/>
</dbReference>